<evidence type="ECO:0008006" key="3">
    <source>
        <dbReference type="Google" id="ProtNLM"/>
    </source>
</evidence>
<proteinExistence type="predicted"/>
<dbReference type="STRING" id="105785.A0A2J7Q7N9"/>
<gene>
    <name evidence="1" type="ORF">B7P43_G03085</name>
</gene>
<dbReference type="Pfam" id="PF01359">
    <property type="entry name" value="Transposase_1"/>
    <property type="match status" value="1"/>
</dbReference>
<dbReference type="InterPro" id="IPR001888">
    <property type="entry name" value="Transposase_1"/>
</dbReference>
<dbReference type="InterPro" id="IPR036397">
    <property type="entry name" value="RNaseH_sf"/>
</dbReference>
<dbReference type="Proteomes" id="UP000235965">
    <property type="component" value="Unassembled WGS sequence"/>
</dbReference>
<dbReference type="EMBL" id="NEVH01017441">
    <property type="protein sequence ID" value="PNF24602.1"/>
    <property type="molecule type" value="Genomic_DNA"/>
</dbReference>
<dbReference type="OrthoDB" id="10017160at2759"/>
<dbReference type="AlphaFoldDB" id="A0A2J7Q7N9"/>
<organism evidence="1 2">
    <name type="scientific">Cryptotermes secundus</name>
    <dbReference type="NCBI Taxonomy" id="105785"/>
    <lineage>
        <taxon>Eukaryota</taxon>
        <taxon>Metazoa</taxon>
        <taxon>Ecdysozoa</taxon>
        <taxon>Arthropoda</taxon>
        <taxon>Hexapoda</taxon>
        <taxon>Insecta</taxon>
        <taxon>Pterygota</taxon>
        <taxon>Neoptera</taxon>
        <taxon>Polyneoptera</taxon>
        <taxon>Dictyoptera</taxon>
        <taxon>Blattodea</taxon>
        <taxon>Blattoidea</taxon>
        <taxon>Termitoidae</taxon>
        <taxon>Kalotermitidae</taxon>
        <taxon>Cryptotermitinae</taxon>
        <taxon>Cryptotermes</taxon>
    </lineage>
</organism>
<sequence length="244" mass="28251">THVFEWYKSLREGRECVQNELHDRRPQTSVTKPNIDRADALICENRRITIKELGATLSISVGSVEYIVKYHLHYCKMNARWVPHTLTDMNKMVHMQAASHLLQQFEDEGEAFLKSIVTTDQTWVHHFIPESQQSSREWQHTSSPKPKSAAEHWAGKVMATFFWDWQGVIHVDFLTDARTVNAVYHSDLLATDMKENVRSKQKTGGKWVAFLQDNACSHTAKTMETLQKLKWNLLTHLPYSPGHI</sequence>
<dbReference type="PANTHER" id="PTHR46060:SF1">
    <property type="entry name" value="MARINER MOS1 TRANSPOSASE-LIKE PROTEIN"/>
    <property type="match status" value="1"/>
</dbReference>
<evidence type="ECO:0000313" key="1">
    <source>
        <dbReference type="EMBL" id="PNF24602.1"/>
    </source>
</evidence>
<name>A0A2J7Q7N9_9NEOP</name>
<dbReference type="InterPro" id="IPR052709">
    <property type="entry name" value="Transposase-MT_Hybrid"/>
</dbReference>
<dbReference type="PANTHER" id="PTHR46060">
    <property type="entry name" value="MARINER MOS1 TRANSPOSASE-LIKE PROTEIN"/>
    <property type="match status" value="1"/>
</dbReference>
<dbReference type="Gene3D" id="3.30.420.10">
    <property type="entry name" value="Ribonuclease H-like superfamily/Ribonuclease H"/>
    <property type="match status" value="1"/>
</dbReference>
<evidence type="ECO:0000313" key="2">
    <source>
        <dbReference type="Proteomes" id="UP000235965"/>
    </source>
</evidence>
<dbReference type="GO" id="GO:0003676">
    <property type="term" value="F:nucleic acid binding"/>
    <property type="evidence" value="ECO:0007669"/>
    <property type="project" value="InterPro"/>
</dbReference>
<accession>A0A2J7Q7N9</accession>
<dbReference type="InParanoid" id="A0A2J7Q7N9"/>
<protein>
    <recommendedName>
        <fullName evidence="3">Mos1 transposase HTH domain-containing protein</fullName>
    </recommendedName>
</protein>
<feature type="non-terminal residue" evidence="1">
    <location>
        <position position="1"/>
    </location>
</feature>
<reference evidence="1 2" key="1">
    <citation type="submission" date="2017-12" db="EMBL/GenBank/DDBJ databases">
        <title>Hemimetabolous genomes reveal molecular basis of termite eusociality.</title>
        <authorList>
            <person name="Harrison M.C."/>
            <person name="Jongepier E."/>
            <person name="Robertson H.M."/>
            <person name="Arning N."/>
            <person name="Bitard-Feildel T."/>
            <person name="Chao H."/>
            <person name="Childers C.P."/>
            <person name="Dinh H."/>
            <person name="Doddapaneni H."/>
            <person name="Dugan S."/>
            <person name="Gowin J."/>
            <person name="Greiner C."/>
            <person name="Han Y."/>
            <person name="Hu H."/>
            <person name="Hughes D.S.T."/>
            <person name="Huylmans A.-K."/>
            <person name="Kemena C."/>
            <person name="Kremer L.P.M."/>
            <person name="Lee S.L."/>
            <person name="Lopez-Ezquerra A."/>
            <person name="Mallet L."/>
            <person name="Monroy-Kuhn J.M."/>
            <person name="Moser A."/>
            <person name="Murali S.C."/>
            <person name="Muzny D.M."/>
            <person name="Otani S."/>
            <person name="Piulachs M.-D."/>
            <person name="Poelchau M."/>
            <person name="Qu J."/>
            <person name="Schaub F."/>
            <person name="Wada-Katsumata A."/>
            <person name="Worley K.C."/>
            <person name="Xie Q."/>
            <person name="Ylla G."/>
            <person name="Poulsen M."/>
            <person name="Gibbs R.A."/>
            <person name="Schal C."/>
            <person name="Richards S."/>
            <person name="Belles X."/>
            <person name="Korb J."/>
            <person name="Bornberg-Bauer E."/>
        </authorList>
    </citation>
    <scope>NUCLEOTIDE SEQUENCE [LARGE SCALE GENOMIC DNA]</scope>
    <source>
        <tissue evidence="1">Whole body</tissue>
    </source>
</reference>
<keyword evidence="2" id="KW-1185">Reference proteome</keyword>
<comment type="caution">
    <text evidence="1">The sequence shown here is derived from an EMBL/GenBank/DDBJ whole genome shotgun (WGS) entry which is preliminary data.</text>
</comment>